<evidence type="ECO:0000256" key="1">
    <source>
        <dbReference type="SAM" id="MobiDB-lite"/>
    </source>
</evidence>
<evidence type="ECO:0000313" key="2">
    <source>
        <dbReference type="EMBL" id="SFD44024.1"/>
    </source>
</evidence>
<protein>
    <submittedName>
        <fullName evidence="2">Uncharacterized protein</fullName>
    </submittedName>
</protein>
<dbReference type="Proteomes" id="UP000199517">
    <property type="component" value="Unassembled WGS sequence"/>
</dbReference>
<dbReference type="STRING" id="32040.SAMN04489710_102100"/>
<organism evidence="2 3">
    <name type="scientific">Paracidovorax konjaci</name>
    <dbReference type="NCBI Taxonomy" id="32040"/>
    <lineage>
        <taxon>Bacteria</taxon>
        <taxon>Pseudomonadati</taxon>
        <taxon>Pseudomonadota</taxon>
        <taxon>Betaproteobacteria</taxon>
        <taxon>Burkholderiales</taxon>
        <taxon>Comamonadaceae</taxon>
        <taxon>Paracidovorax</taxon>
    </lineage>
</organism>
<reference evidence="3" key="1">
    <citation type="submission" date="2016-10" db="EMBL/GenBank/DDBJ databases">
        <authorList>
            <person name="Varghese N."/>
            <person name="Submissions S."/>
        </authorList>
    </citation>
    <scope>NUCLEOTIDE SEQUENCE [LARGE SCALE GENOMIC DNA]</scope>
    <source>
        <strain evidence="3">DSM 7481</strain>
    </source>
</reference>
<dbReference type="EMBL" id="FOMQ01000002">
    <property type="protein sequence ID" value="SFD44024.1"/>
    <property type="molecule type" value="Genomic_DNA"/>
</dbReference>
<proteinExistence type="predicted"/>
<evidence type="ECO:0000313" key="3">
    <source>
        <dbReference type="Proteomes" id="UP000199517"/>
    </source>
</evidence>
<name>A0A1I1SBX1_9BURK</name>
<accession>A0A1I1SBX1</accession>
<sequence>MNCDLHIHAPIASMRKPRPFNAEDASMAAPAIARAGGRAPGDLHGCSRGQPGHQCLPQAHHGPGHRCVGPQGFVEGRGEGLAGGLHPAGPRPPAPRRGDRLLGPAESSVSPFATRRPRFHHCMLPRQQPAAVPRQQDTVFRHRAGPRHGEPHASLRHGQPPCTAGLQADRMTAHQPPTARRIRRRDLLTLLRIRNVAILHSQPPFQSKPLMEKEFLLYRQVRSNEKVAIISCSLLMNALRSRNPTP</sequence>
<gene>
    <name evidence="2" type="ORF">SAMN04489710_102100</name>
</gene>
<dbReference type="AlphaFoldDB" id="A0A1I1SBX1"/>
<keyword evidence="3" id="KW-1185">Reference proteome</keyword>
<feature type="region of interest" description="Disordered" evidence="1">
    <location>
        <begin position="78"/>
        <end position="99"/>
    </location>
</feature>